<proteinExistence type="inferred from homology"/>
<dbReference type="Pfam" id="PF07715">
    <property type="entry name" value="Plug"/>
    <property type="match status" value="1"/>
</dbReference>
<feature type="chain" id="PRO_5040870099" evidence="8">
    <location>
        <begin position="37"/>
        <end position="745"/>
    </location>
</feature>
<accession>A0A9X4MZL9</accession>
<dbReference type="Gene3D" id="2.40.170.20">
    <property type="entry name" value="TonB-dependent receptor, beta-barrel domain"/>
    <property type="match status" value="1"/>
</dbReference>
<comment type="similarity">
    <text evidence="7">Belongs to the TonB-dependent receptor family.</text>
</comment>
<keyword evidence="4 7" id="KW-0812">Transmembrane</keyword>
<dbReference type="PROSITE" id="PS52016">
    <property type="entry name" value="TONB_DEPENDENT_REC_3"/>
    <property type="match status" value="1"/>
</dbReference>
<protein>
    <submittedName>
        <fullName evidence="10">TonB-dependent receptor plug domain-containing protein</fullName>
    </submittedName>
</protein>
<comment type="subcellular location">
    <subcellularLocation>
        <location evidence="1 7">Cell outer membrane</location>
        <topology evidence="1 7">Multi-pass membrane protein</topology>
    </subcellularLocation>
</comment>
<keyword evidence="8" id="KW-0732">Signal</keyword>
<evidence type="ECO:0000259" key="9">
    <source>
        <dbReference type="Pfam" id="PF07715"/>
    </source>
</evidence>
<name>A0A9X4MZL9_9FLAO</name>
<evidence type="ECO:0000313" key="11">
    <source>
        <dbReference type="Proteomes" id="UP001152599"/>
    </source>
</evidence>
<evidence type="ECO:0000256" key="3">
    <source>
        <dbReference type="ARBA" id="ARBA00022452"/>
    </source>
</evidence>
<evidence type="ECO:0000256" key="7">
    <source>
        <dbReference type="PROSITE-ProRule" id="PRU01360"/>
    </source>
</evidence>
<dbReference type="InterPro" id="IPR012910">
    <property type="entry name" value="Plug_dom"/>
</dbReference>
<keyword evidence="5 7" id="KW-0472">Membrane</keyword>
<evidence type="ECO:0000256" key="1">
    <source>
        <dbReference type="ARBA" id="ARBA00004571"/>
    </source>
</evidence>
<dbReference type="InterPro" id="IPR039426">
    <property type="entry name" value="TonB-dep_rcpt-like"/>
</dbReference>
<feature type="signal peptide" evidence="8">
    <location>
        <begin position="1"/>
        <end position="36"/>
    </location>
</feature>
<dbReference type="GO" id="GO:0009279">
    <property type="term" value="C:cell outer membrane"/>
    <property type="evidence" value="ECO:0007669"/>
    <property type="project" value="UniProtKB-SubCell"/>
</dbReference>
<keyword evidence="3 7" id="KW-1134">Transmembrane beta strand</keyword>
<sequence length="745" mass="84834">MEKTMSQLIQRISKNRVKPFFITGLLLFVLSQQALAQSDSIVLDEVVFQGTKSQPIGNIEIQASDAQFTPSLTGSFTDILKTLPYVSVNTELSSQYMVRGGNYDENLVYVNGIEVYRPQLIRSGQQEGLSFLNPDMAAAVSFSAGGWEAKYGDKMSSVLDVIYRTPKKFELGAELSLMGGNITAGHATKDGKLSALVGARYLNRNLILNTLDNDTEFNPQSYDIQANIEYQLNPKWKLNFIGNFSNVLFEQVPNTRSTNFGTSENPINLTVFYDGKEEDRFQTKFGAVSLHHKASSKLNLSLDVFSYHSVEEEYFDISGAYLIKKINPESGGATETLDIGGQIDHARNDLDMLVAGIQHRGKYRFNANNNLEWGFSGQKEDIRDMLNEWQLIDSAGYNNTPYNPSPYYGPGQVNPDDLELNYHFSAKNKLESNRFNVYAQYNKKWENNGNRFLLNFGVRGTYWDYNEEFNISPRAQFAIKPDWTTDQLFRLSAGMYVQSPFYKELRTPDGELNKEIKAQKSIHIIAGHDYEFEMLNAPFKLSTEVYYKKMDDLIPYYLDNVRIKYYGENISEGRAYGIDAKLHGEFVKNADSWLSLSYARVEENINDRGYLPRPTDPRFKASLFFQDYMPSFPTFKVNTTLVYASGLPNGAPVLTDPYAFQTTLPDYKRVDIGLVKVIKDRENASNIAMFDSFKEFSIGLDIFNVFNIKNTVSNQWIRDVNSNTIYGVPNRLTGRFFNAKLMMKF</sequence>
<organism evidence="10 11">
    <name type="scientific">Profundicola chukchiensis</name>
    <dbReference type="NCBI Taxonomy" id="2961959"/>
    <lineage>
        <taxon>Bacteria</taxon>
        <taxon>Pseudomonadati</taxon>
        <taxon>Bacteroidota</taxon>
        <taxon>Flavobacteriia</taxon>
        <taxon>Flavobacteriales</taxon>
        <taxon>Weeksellaceae</taxon>
        <taxon>Profundicola</taxon>
    </lineage>
</organism>
<evidence type="ECO:0000256" key="6">
    <source>
        <dbReference type="ARBA" id="ARBA00023237"/>
    </source>
</evidence>
<dbReference type="AlphaFoldDB" id="A0A9X4MZL9"/>
<dbReference type="InterPro" id="IPR037066">
    <property type="entry name" value="Plug_dom_sf"/>
</dbReference>
<dbReference type="Gene3D" id="2.170.130.10">
    <property type="entry name" value="TonB-dependent receptor, plug domain"/>
    <property type="match status" value="1"/>
</dbReference>
<keyword evidence="6 7" id="KW-0998">Cell outer membrane</keyword>
<keyword evidence="2 7" id="KW-0813">Transport</keyword>
<keyword evidence="11" id="KW-1185">Reference proteome</keyword>
<evidence type="ECO:0000313" key="10">
    <source>
        <dbReference type="EMBL" id="MDG4946570.1"/>
    </source>
</evidence>
<evidence type="ECO:0000256" key="5">
    <source>
        <dbReference type="ARBA" id="ARBA00023136"/>
    </source>
</evidence>
<dbReference type="SUPFAM" id="SSF56935">
    <property type="entry name" value="Porins"/>
    <property type="match status" value="1"/>
</dbReference>
<evidence type="ECO:0000256" key="2">
    <source>
        <dbReference type="ARBA" id="ARBA00022448"/>
    </source>
</evidence>
<reference evidence="10" key="1">
    <citation type="submission" date="2022-07" db="EMBL/GenBank/DDBJ databases">
        <title>Description and genome-wide analysis of Profundicola chukchiensis gen. nov., sp. nov., marine bacteria isolated from bottom sediments of the Chukchi Sea.</title>
        <authorList>
            <person name="Romanenko L."/>
            <person name="Otstavnykh N."/>
            <person name="Kurilenko V."/>
            <person name="Eremeev V."/>
            <person name="Velansky P."/>
            <person name="Mikhailov V."/>
            <person name="Isaeva M."/>
        </authorList>
    </citation>
    <scope>NUCLEOTIDE SEQUENCE</scope>
    <source>
        <strain evidence="10">KMM 9713</strain>
    </source>
</reference>
<evidence type="ECO:0000256" key="4">
    <source>
        <dbReference type="ARBA" id="ARBA00022692"/>
    </source>
</evidence>
<keyword evidence="10" id="KW-0675">Receptor</keyword>
<evidence type="ECO:0000256" key="8">
    <source>
        <dbReference type="SAM" id="SignalP"/>
    </source>
</evidence>
<dbReference type="Proteomes" id="UP001152599">
    <property type="component" value="Unassembled WGS sequence"/>
</dbReference>
<dbReference type="EMBL" id="JANCMU010000005">
    <property type="protein sequence ID" value="MDG4946570.1"/>
    <property type="molecule type" value="Genomic_DNA"/>
</dbReference>
<comment type="caution">
    <text evidence="10">The sequence shown here is derived from an EMBL/GenBank/DDBJ whole genome shotgun (WGS) entry which is preliminary data.</text>
</comment>
<feature type="domain" description="TonB-dependent receptor plug" evidence="9">
    <location>
        <begin position="73"/>
        <end position="153"/>
    </location>
</feature>
<gene>
    <name evidence="10" type="ORF">NMK71_09100</name>
</gene>
<dbReference type="RefSeq" id="WP_304420943.1">
    <property type="nucleotide sequence ID" value="NZ_JANCMU010000005.1"/>
</dbReference>
<dbReference type="InterPro" id="IPR036942">
    <property type="entry name" value="Beta-barrel_TonB_sf"/>
</dbReference>